<dbReference type="EMBL" id="CP041165">
    <property type="protein sequence ID" value="QOP41839.1"/>
    <property type="molecule type" value="Genomic_DNA"/>
</dbReference>
<keyword evidence="8" id="KW-0732">Signal</keyword>
<evidence type="ECO:0000256" key="3">
    <source>
        <dbReference type="ARBA" id="ARBA00022448"/>
    </source>
</evidence>
<evidence type="ECO:0000256" key="6">
    <source>
        <dbReference type="ARBA" id="ARBA00023136"/>
    </source>
</evidence>
<dbReference type="Proteomes" id="UP000593910">
    <property type="component" value="Chromosome"/>
</dbReference>
<evidence type="ECO:0000313" key="10">
    <source>
        <dbReference type="Proteomes" id="UP000593910"/>
    </source>
</evidence>
<evidence type="ECO:0000256" key="1">
    <source>
        <dbReference type="ARBA" id="ARBA00004442"/>
    </source>
</evidence>
<organism evidence="9 10">
    <name type="scientific">Sulfurimonas marina</name>
    <dbReference type="NCBI Taxonomy" id="2590551"/>
    <lineage>
        <taxon>Bacteria</taxon>
        <taxon>Pseudomonadati</taxon>
        <taxon>Campylobacterota</taxon>
        <taxon>Epsilonproteobacteria</taxon>
        <taxon>Campylobacterales</taxon>
        <taxon>Sulfurimonadaceae</taxon>
        <taxon>Sulfurimonas</taxon>
    </lineage>
</organism>
<dbReference type="Gene3D" id="3.40.50.2300">
    <property type="match status" value="2"/>
</dbReference>
<evidence type="ECO:0000256" key="8">
    <source>
        <dbReference type="SAM" id="SignalP"/>
    </source>
</evidence>
<dbReference type="PANTHER" id="PTHR30026:SF20">
    <property type="entry name" value="OUTER MEMBRANE PROTEIN TOLC"/>
    <property type="match status" value="1"/>
</dbReference>
<protein>
    <submittedName>
        <fullName evidence="9">Outer membrane efflux protein</fullName>
    </submittedName>
</protein>
<dbReference type="GO" id="GO:1990281">
    <property type="term" value="C:efflux pump complex"/>
    <property type="evidence" value="ECO:0007669"/>
    <property type="project" value="TreeGrafter"/>
</dbReference>
<name>A0A7M1AWL5_9BACT</name>
<dbReference type="Pfam" id="PF02321">
    <property type="entry name" value="OEP"/>
    <property type="match status" value="2"/>
</dbReference>
<keyword evidence="3" id="KW-0813">Transport</keyword>
<feature type="signal peptide" evidence="8">
    <location>
        <begin position="1"/>
        <end position="29"/>
    </location>
</feature>
<dbReference type="SUPFAM" id="SSF56954">
    <property type="entry name" value="Outer membrane efflux proteins (OEP)"/>
    <property type="match status" value="1"/>
</dbReference>
<dbReference type="InterPro" id="IPR003423">
    <property type="entry name" value="OMP_efflux"/>
</dbReference>
<comment type="subcellular location">
    <subcellularLocation>
        <location evidence="1">Cell outer membrane</location>
    </subcellularLocation>
</comment>
<dbReference type="GO" id="GO:0015288">
    <property type="term" value="F:porin activity"/>
    <property type="evidence" value="ECO:0007669"/>
    <property type="project" value="TreeGrafter"/>
</dbReference>
<evidence type="ECO:0000256" key="4">
    <source>
        <dbReference type="ARBA" id="ARBA00022452"/>
    </source>
</evidence>
<dbReference type="InterPro" id="IPR051906">
    <property type="entry name" value="TolC-like"/>
</dbReference>
<evidence type="ECO:0000256" key="7">
    <source>
        <dbReference type="ARBA" id="ARBA00023237"/>
    </source>
</evidence>
<evidence type="ECO:0000256" key="5">
    <source>
        <dbReference type="ARBA" id="ARBA00022692"/>
    </source>
</evidence>
<proteinExistence type="inferred from homology"/>
<reference evidence="9 10" key="1">
    <citation type="submission" date="2019-06" db="EMBL/GenBank/DDBJ databases">
        <title>Sulfurimonas gotlandica sp. nov., a chemoautotrophic and psychrotolerant epsilonproteobacterium isolated from a pelagic redoxcline, and an emended description of the genus Sulfurimonas.</title>
        <authorList>
            <person name="Wang S."/>
            <person name="Jiang L."/>
            <person name="Shao Z."/>
        </authorList>
    </citation>
    <scope>NUCLEOTIDE SEQUENCE [LARGE SCALE GENOMIC DNA]</scope>
    <source>
        <strain evidence="9 10">B2</strain>
    </source>
</reference>
<accession>A0A7M1AWL5</accession>
<gene>
    <name evidence="9" type="ORF">FJR03_08870</name>
</gene>
<comment type="similarity">
    <text evidence="2">Belongs to the outer membrane factor (OMF) (TC 1.B.17) family.</text>
</comment>
<evidence type="ECO:0000256" key="2">
    <source>
        <dbReference type="ARBA" id="ARBA00007613"/>
    </source>
</evidence>
<dbReference type="KEGG" id="smax:FJR03_08870"/>
<dbReference type="AlphaFoldDB" id="A0A7M1AWL5"/>
<keyword evidence="7" id="KW-0998">Cell outer membrane</keyword>
<keyword evidence="4" id="KW-1134">Transmembrane beta strand</keyword>
<dbReference type="GO" id="GO:0015562">
    <property type="term" value="F:efflux transmembrane transporter activity"/>
    <property type="evidence" value="ECO:0007669"/>
    <property type="project" value="InterPro"/>
</dbReference>
<keyword evidence="10" id="KW-1185">Reference proteome</keyword>
<feature type="chain" id="PRO_5032342185" evidence="8">
    <location>
        <begin position="30"/>
        <end position="788"/>
    </location>
</feature>
<keyword evidence="6" id="KW-0472">Membrane</keyword>
<dbReference type="PANTHER" id="PTHR30026">
    <property type="entry name" value="OUTER MEMBRANE PROTEIN TOLC"/>
    <property type="match status" value="1"/>
</dbReference>
<sequence>MKGRVMDKMKLLLLTVFATISLWGAPQSAEVDVAIVMDAQTSQYQNIKDELSTELKVMTQSEFKIHFLNPLVIDWSTSQAHAALERLQNDPKVDMIITIGLVSANTAFKKTKLKKPTFAPYLLHFEQQSQTTKANMNYLAFGTPFDVALNDFLNVVSFKNMTLIVDEKLSSSLPNAMESLKRSTLNRGINFHVVVSGSKNLLEQIPADTQAVMLTPLPSLSSGSKQKLIDTLVQKRLPSYSLGDDLNVYDGVMMSSVSTENTSRRIRQLALNIQAVLRGEEAQQLPTKFEDKHQLLINLNTTNKIGVYPSFELLNKAKVIGDGEVIEGKALSLSDVAKLAIKNNLYIIAGELGIKQEDENIKEVRSVLLPQIRGSLSYTQQNSDNVYVKNGFYAEKSSMGAIKVHQVLFSEKALAALEIQKKVKAATVAQQRTLEMDVVEQATTMFLNILIAQTQLKVEKENLKLTKSNLEMAQARVDAGTSDLSDLYHWESRIATSKQRVLQEKAGVEQAKDALNLILNRPITQRIKTTPATLEDPALLISNKELLSLISNENELKRINDYIVQEGLKNASELQMYNGYIAAQKRKLTSDRRTYFSPDVEFVGEVSRVFDEQRNPASGFSLEDQTNWSASVVLSLPLYEGSARGARSSHSQLKLQQLQLSKEQEENSIEQQIRYDLHTIRSSYPSIELTQQAAKAAKKSFELVQNNYAKGTRSMTDLLVAQNETLLADQRSASAIYKFLTDLMNLQRDMGRFDFFMDESERKSFTKEFFSTLENSHNQSHKTSKAKE</sequence>
<dbReference type="GO" id="GO:0009279">
    <property type="term" value="C:cell outer membrane"/>
    <property type="evidence" value="ECO:0007669"/>
    <property type="project" value="UniProtKB-SubCell"/>
</dbReference>
<keyword evidence="5" id="KW-0812">Transmembrane</keyword>
<evidence type="ECO:0000313" key="9">
    <source>
        <dbReference type="EMBL" id="QOP41839.1"/>
    </source>
</evidence>
<dbReference type="Gene3D" id="1.20.1600.10">
    <property type="entry name" value="Outer membrane efflux proteins (OEP)"/>
    <property type="match status" value="1"/>
</dbReference>